<protein>
    <submittedName>
        <fullName evidence="1">Uncharacterized protein</fullName>
    </submittedName>
</protein>
<evidence type="ECO:0000313" key="2">
    <source>
        <dbReference type="Proteomes" id="UP000251960"/>
    </source>
</evidence>
<reference evidence="1 2" key="1">
    <citation type="journal article" date="2018" name="Nat. Genet.">
        <title>Extensive intraspecific gene order and gene structural variations between Mo17 and other maize genomes.</title>
        <authorList>
            <person name="Sun S."/>
            <person name="Zhou Y."/>
            <person name="Chen J."/>
            <person name="Shi J."/>
            <person name="Zhao H."/>
            <person name="Zhao H."/>
            <person name="Song W."/>
            <person name="Zhang M."/>
            <person name="Cui Y."/>
            <person name="Dong X."/>
            <person name="Liu H."/>
            <person name="Ma X."/>
            <person name="Jiao Y."/>
            <person name="Wang B."/>
            <person name="Wei X."/>
            <person name="Stein J.C."/>
            <person name="Glaubitz J.C."/>
            <person name="Lu F."/>
            <person name="Yu G."/>
            <person name="Liang C."/>
            <person name="Fengler K."/>
            <person name="Li B."/>
            <person name="Rafalski A."/>
            <person name="Schnable P.S."/>
            <person name="Ware D.H."/>
            <person name="Buckler E.S."/>
            <person name="Lai J."/>
        </authorList>
    </citation>
    <scope>NUCLEOTIDE SEQUENCE [LARGE SCALE GENOMIC DNA]</scope>
    <source>
        <strain evidence="2">cv. Missouri 17</strain>
        <tissue evidence="1">Seedling</tissue>
    </source>
</reference>
<name>A0A3L6DRU7_MAIZE</name>
<evidence type="ECO:0000313" key="1">
    <source>
        <dbReference type="EMBL" id="PWZ11365.1"/>
    </source>
</evidence>
<dbReference type="Proteomes" id="UP000251960">
    <property type="component" value="Chromosome 8"/>
</dbReference>
<comment type="caution">
    <text evidence="1">The sequence shown here is derived from an EMBL/GenBank/DDBJ whole genome shotgun (WGS) entry which is preliminary data.</text>
</comment>
<accession>A0A3L6DRU7</accession>
<gene>
    <name evidence="1" type="ORF">Zm00014a_014060</name>
</gene>
<dbReference type="EMBL" id="NCVQ01000009">
    <property type="protein sequence ID" value="PWZ11365.1"/>
    <property type="molecule type" value="Genomic_DNA"/>
</dbReference>
<sequence>VTDPEIFESLGKYSTHTIKYSFV</sequence>
<proteinExistence type="predicted"/>
<organism evidence="1 2">
    <name type="scientific">Zea mays</name>
    <name type="common">Maize</name>
    <dbReference type="NCBI Taxonomy" id="4577"/>
    <lineage>
        <taxon>Eukaryota</taxon>
        <taxon>Viridiplantae</taxon>
        <taxon>Streptophyta</taxon>
        <taxon>Embryophyta</taxon>
        <taxon>Tracheophyta</taxon>
        <taxon>Spermatophyta</taxon>
        <taxon>Magnoliopsida</taxon>
        <taxon>Liliopsida</taxon>
        <taxon>Poales</taxon>
        <taxon>Poaceae</taxon>
        <taxon>PACMAD clade</taxon>
        <taxon>Panicoideae</taxon>
        <taxon>Andropogonodae</taxon>
        <taxon>Andropogoneae</taxon>
        <taxon>Tripsacinae</taxon>
        <taxon>Zea</taxon>
    </lineage>
</organism>
<feature type="non-terminal residue" evidence="1">
    <location>
        <position position="1"/>
    </location>
</feature>
<dbReference type="AlphaFoldDB" id="A0A3L6DRU7"/>